<dbReference type="Pfam" id="PF14060">
    <property type="entry name" value="DUF4252"/>
    <property type="match status" value="1"/>
</dbReference>
<dbReference type="AlphaFoldDB" id="A0A1T5EIM3"/>
<evidence type="ECO:0008006" key="4">
    <source>
        <dbReference type="Google" id="ProtNLM"/>
    </source>
</evidence>
<feature type="signal peptide" evidence="1">
    <location>
        <begin position="1"/>
        <end position="22"/>
    </location>
</feature>
<dbReference type="EMBL" id="FUYQ01000027">
    <property type="protein sequence ID" value="SKB83883.1"/>
    <property type="molecule type" value="Genomic_DNA"/>
</dbReference>
<protein>
    <recommendedName>
        <fullName evidence="4">DUF4252 domain-containing protein</fullName>
    </recommendedName>
</protein>
<dbReference type="InterPro" id="IPR025348">
    <property type="entry name" value="DUF4252"/>
</dbReference>
<dbReference type="RefSeq" id="WP_079684395.1">
    <property type="nucleotide sequence ID" value="NZ_FUYQ01000027.1"/>
</dbReference>
<organism evidence="2 3">
    <name type="scientific">Parabacteroides chartae</name>
    <dbReference type="NCBI Taxonomy" id="1037355"/>
    <lineage>
        <taxon>Bacteria</taxon>
        <taxon>Pseudomonadati</taxon>
        <taxon>Bacteroidota</taxon>
        <taxon>Bacteroidia</taxon>
        <taxon>Bacteroidales</taxon>
        <taxon>Tannerellaceae</taxon>
        <taxon>Parabacteroides</taxon>
    </lineage>
</organism>
<dbReference type="Proteomes" id="UP000190852">
    <property type="component" value="Unassembled WGS sequence"/>
</dbReference>
<name>A0A1T5EIM3_9BACT</name>
<gene>
    <name evidence="2" type="ORF">SAMN05660349_02989</name>
</gene>
<keyword evidence="1" id="KW-0732">Signal</keyword>
<proteinExistence type="predicted"/>
<reference evidence="3" key="1">
    <citation type="submission" date="2017-02" db="EMBL/GenBank/DDBJ databases">
        <authorList>
            <person name="Varghese N."/>
            <person name="Submissions S."/>
        </authorList>
    </citation>
    <scope>NUCLEOTIDE SEQUENCE [LARGE SCALE GENOMIC DNA]</scope>
    <source>
        <strain evidence="3">DSM 24967</strain>
    </source>
</reference>
<evidence type="ECO:0000256" key="1">
    <source>
        <dbReference type="SAM" id="SignalP"/>
    </source>
</evidence>
<sequence>MSMRSKTLLVTLLLITATVASYGQQFAGKFLKEFDYDRNFSVVNITPEMFGMMGNMDIDDPDLASLIKNIDGLRIVSAPSNKPVYEKWSLKSLTGFEEIMSIRSPGASDMRLMVKRSKNKVKELVMFVKNDTSFVVVNIAGNMEMKQLSKLSGITGVKELEQLDKTKDKDK</sequence>
<accession>A0A1T5EIM3</accession>
<evidence type="ECO:0000313" key="3">
    <source>
        <dbReference type="Proteomes" id="UP000190852"/>
    </source>
</evidence>
<feature type="chain" id="PRO_5012933734" description="DUF4252 domain-containing protein" evidence="1">
    <location>
        <begin position="23"/>
        <end position="171"/>
    </location>
</feature>
<evidence type="ECO:0000313" key="2">
    <source>
        <dbReference type="EMBL" id="SKB83883.1"/>
    </source>
</evidence>
<keyword evidence="3" id="KW-1185">Reference proteome</keyword>